<comment type="subunit">
    <text evidence="10">Probably interacts with PlsX.</text>
</comment>
<feature type="transmembrane region" description="Helical" evidence="10">
    <location>
        <begin position="20"/>
        <end position="44"/>
    </location>
</feature>
<dbReference type="PANTHER" id="PTHR30309">
    <property type="entry name" value="INNER MEMBRANE PROTEIN YGIH"/>
    <property type="match status" value="1"/>
</dbReference>
<proteinExistence type="inferred from homology"/>
<evidence type="ECO:0000256" key="2">
    <source>
        <dbReference type="ARBA" id="ARBA00022516"/>
    </source>
</evidence>
<organism evidence="11 12">
    <name type="scientific">Planobispora siamensis</name>
    <dbReference type="NCBI Taxonomy" id="936338"/>
    <lineage>
        <taxon>Bacteria</taxon>
        <taxon>Bacillati</taxon>
        <taxon>Actinomycetota</taxon>
        <taxon>Actinomycetes</taxon>
        <taxon>Streptosporangiales</taxon>
        <taxon>Streptosporangiaceae</taxon>
        <taxon>Planobispora</taxon>
    </lineage>
</organism>
<dbReference type="InterPro" id="IPR003811">
    <property type="entry name" value="G3P_acylTferase_PlsY"/>
</dbReference>
<feature type="transmembrane region" description="Helical" evidence="10">
    <location>
        <begin position="108"/>
        <end position="129"/>
    </location>
</feature>
<comment type="subcellular location">
    <subcellularLocation>
        <location evidence="10">Cell membrane</location>
        <topology evidence="10">Multi-pass membrane protein</topology>
    </subcellularLocation>
</comment>
<dbReference type="AlphaFoldDB" id="A0A8J3WJA2"/>
<keyword evidence="8 10" id="KW-0594">Phospholipid biosynthesis</keyword>
<comment type="similarity">
    <text evidence="10">Belongs to the PlsY family.</text>
</comment>
<keyword evidence="9 10" id="KW-1208">Phospholipid metabolism</keyword>
<dbReference type="PANTHER" id="PTHR30309:SF0">
    <property type="entry name" value="GLYCEROL-3-PHOSPHATE ACYLTRANSFERASE-RELATED"/>
    <property type="match status" value="1"/>
</dbReference>
<evidence type="ECO:0000256" key="7">
    <source>
        <dbReference type="ARBA" id="ARBA00023136"/>
    </source>
</evidence>
<evidence type="ECO:0000256" key="3">
    <source>
        <dbReference type="ARBA" id="ARBA00022679"/>
    </source>
</evidence>
<keyword evidence="11" id="KW-0012">Acyltransferase</keyword>
<gene>
    <name evidence="10 11" type="primary">plsY</name>
    <name evidence="11" type="ORF">Psi01_33490</name>
</gene>
<protein>
    <recommendedName>
        <fullName evidence="10">Glycerol-3-phosphate acyltransferase</fullName>
    </recommendedName>
    <alternativeName>
        <fullName evidence="10">Acyl-PO4 G3P acyltransferase</fullName>
    </alternativeName>
    <alternativeName>
        <fullName evidence="10">Acyl-phosphate--glycerol-3-phosphate acyltransferase</fullName>
    </alternativeName>
    <alternativeName>
        <fullName evidence="10">G3P acyltransferase</fullName>
        <shortName evidence="10">GPAT</shortName>
        <ecNumber evidence="10">2.3.1.275</ecNumber>
    </alternativeName>
    <alternativeName>
        <fullName evidence="10">Lysophosphatidic acid synthase</fullName>
        <shortName evidence="10">LPA synthase</shortName>
    </alternativeName>
</protein>
<dbReference type="SMART" id="SM01207">
    <property type="entry name" value="G3P_acyltransf"/>
    <property type="match status" value="1"/>
</dbReference>
<evidence type="ECO:0000256" key="9">
    <source>
        <dbReference type="ARBA" id="ARBA00023264"/>
    </source>
</evidence>
<evidence type="ECO:0000313" key="11">
    <source>
        <dbReference type="EMBL" id="GIH92719.1"/>
    </source>
</evidence>
<evidence type="ECO:0000313" key="12">
    <source>
        <dbReference type="Proteomes" id="UP000619788"/>
    </source>
</evidence>
<keyword evidence="1 10" id="KW-1003">Cell membrane</keyword>
<evidence type="ECO:0000256" key="10">
    <source>
        <dbReference type="HAMAP-Rule" id="MF_01043"/>
    </source>
</evidence>
<dbReference type="GO" id="GO:0043772">
    <property type="term" value="F:acyl-phosphate glycerol-3-phosphate acyltransferase activity"/>
    <property type="evidence" value="ECO:0007669"/>
    <property type="project" value="UniProtKB-UniRule"/>
</dbReference>
<name>A0A8J3WJA2_9ACTN</name>
<dbReference type="HAMAP" id="MF_01043">
    <property type="entry name" value="PlsY"/>
    <property type="match status" value="1"/>
</dbReference>
<reference evidence="11 12" key="1">
    <citation type="submission" date="2021-01" db="EMBL/GenBank/DDBJ databases">
        <title>Whole genome shotgun sequence of Planobispora siamensis NBRC 107568.</title>
        <authorList>
            <person name="Komaki H."/>
            <person name="Tamura T."/>
        </authorList>
    </citation>
    <scope>NUCLEOTIDE SEQUENCE [LARGE SCALE GENOMIC DNA]</scope>
    <source>
        <strain evidence="11 12">NBRC 107568</strain>
    </source>
</reference>
<keyword evidence="4 10" id="KW-0812">Transmembrane</keyword>
<keyword evidence="3 10" id="KW-0808">Transferase</keyword>
<evidence type="ECO:0000256" key="6">
    <source>
        <dbReference type="ARBA" id="ARBA00023098"/>
    </source>
</evidence>
<evidence type="ECO:0000256" key="5">
    <source>
        <dbReference type="ARBA" id="ARBA00022989"/>
    </source>
</evidence>
<keyword evidence="6 10" id="KW-0443">Lipid metabolism</keyword>
<sequence length="216" mass="22433">MYRMAPRSAYLTRWNEAMVPVLVAVIGGYLLGSVPVAVLVARAYGFDPRAVGDRNPGFWNMKEQLGWRAAVPVFAGDMLKGTFAALAALTVSGAHTTGFGVVTGDSVVPVYLATAAAMIGHAWPVFAGFRGGRSILTFVGGFAVICPPAFLLGVAVLVVTALVTRSFAIGARAGVFGIPLLQLLFTPVGYVAATGALMCLIGLRFGQAARAARTPS</sequence>
<keyword evidence="5 10" id="KW-1133">Transmembrane helix</keyword>
<dbReference type="GO" id="GO:0008654">
    <property type="term" value="P:phospholipid biosynthetic process"/>
    <property type="evidence" value="ECO:0007669"/>
    <property type="project" value="UniProtKB-UniRule"/>
</dbReference>
<comment type="catalytic activity">
    <reaction evidence="10">
        <text>an acyl phosphate + sn-glycerol 3-phosphate = a 1-acyl-sn-glycero-3-phosphate + phosphate</text>
        <dbReference type="Rhea" id="RHEA:34075"/>
        <dbReference type="ChEBI" id="CHEBI:43474"/>
        <dbReference type="ChEBI" id="CHEBI:57597"/>
        <dbReference type="ChEBI" id="CHEBI:57970"/>
        <dbReference type="ChEBI" id="CHEBI:59918"/>
        <dbReference type="EC" id="2.3.1.275"/>
    </reaction>
</comment>
<keyword evidence="7 10" id="KW-0472">Membrane</keyword>
<evidence type="ECO:0000256" key="1">
    <source>
        <dbReference type="ARBA" id="ARBA00022475"/>
    </source>
</evidence>
<keyword evidence="12" id="KW-1185">Reference proteome</keyword>
<evidence type="ECO:0000256" key="8">
    <source>
        <dbReference type="ARBA" id="ARBA00023209"/>
    </source>
</evidence>
<evidence type="ECO:0000256" key="4">
    <source>
        <dbReference type="ARBA" id="ARBA00022692"/>
    </source>
</evidence>
<comment type="function">
    <text evidence="10">Catalyzes the transfer of an acyl group from acyl-phosphate (acyl-PO(4)) to glycerol-3-phosphate (G3P) to form lysophosphatidic acid (LPA). This enzyme utilizes acyl-phosphate as fatty acyl donor, but not acyl-CoA or acyl-ACP.</text>
</comment>
<dbReference type="GO" id="GO:0005886">
    <property type="term" value="C:plasma membrane"/>
    <property type="evidence" value="ECO:0007669"/>
    <property type="project" value="UniProtKB-SubCell"/>
</dbReference>
<keyword evidence="2 10" id="KW-0444">Lipid biosynthesis</keyword>
<feature type="transmembrane region" description="Helical" evidence="10">
    <location>
        <begin position="183"/>
        <end position="203"/>
    </location>
</feature>
<comment type="caution">
    <text evidence="11">The sequence shown here is derived from an EMBL/GenBank/DDBJ whole genome shotgun (WGS) entry which is preliminary data.</text>
</comment>
<feature type="transmembrane region" description="Helical" evidence="10">
    <location>
        <begin position="136"/>
        <end position="163"/>
    </location>
</feature>
<accession>A0A8J3WJA2</accession>
<dbReference type="UniPathway" id="UPA00085"/>
<dbReference type="Pfam" id="PF02660">
    <property type="entry name" value="G3P_acyltransf"/>
    <property type="match status" value="1"/>
</dbReference>
<dbReference type="Proteomes" id="UP000619788">
    <property type="component" value="Unassembled WGS sequence"/>
</dbReference>
<dbReference type="EMBL" id="BOOJ01000029">
    <property type="protein sequence ID" value="GIH92719.1"/>
    <property type="molecule type" value="Genomic_DNA"/>
</dbReference>
<comment type="pathway">
    <text evidence="10">Lipid metabolism; phospholipid metabolism.</text>
</comment>
<dbReference type="EC" id="2.3.1.275" evidence="10"/>